<keyword evidence="1" id="KW-1133">Transmembrane helix</keyword>
<feature type="transmembrane region" description="Helical" evidence="1">
    <location>
        <begin position="47"/>
        <end position="76"/>
    </location>
</feature>
<accession>A0AAV5VVW3</accession>
<evidence type="ECO:0000256" key="1">
    <source>
        <dbReference type="SAM" id="Phobius"/>
    </source>
</evidence>
<keyword evidence="3" id="KW-1185">Reference proteome</keyword>
<feature type="non-terminal residue" evidence="2">
    <location>
        <position position="1"/>
    </location>
</feature>
<evidence type="ECO:0008006" key="4">
    <source>
        <dbReference type="Google" id="ProtNLM"/>
    </source>
</evidence>
<protein>
    <recommendedName>
        <fullName evidence="4">G protein-coupled receptor</fullName>
    </recommendedName>
</protein>
<dbReference type="Proteomes" id="UP001432322">
    <property type="component" value="Unassembled WGS sequence"/>
</dbReference>
<comment type="caution">
    <text evidence="2">The sequence shown here is derived from an EMBL/GenBank/DDBJ whole genome shotgun (WGS) entry which is preliminary data.</text>
</comment>
<dbReference type="EMBL" id="BTSY01000004">
    <property type="protein sequence ID" value="GMT22529.1"/>
    <property type="molecule type" value="Genomic_DNA"/>
</dbReference>
<sequence>QILFQFEMSQREVAEPLIDLYLPQYDFSQAHLLAMVDPLHSMGLPSIAWVIGTSLPCLFLGEVCIAISPLVTMCFVMPYRR</sequence>
<organism evidence="2 3">
    <name type="scientific">Pristionchus fissidentatus</name>
    <dbReference type="NCBI Taxonomy" id="1538716"/>
    <lineage>
        <taxon>Eukaryota</taxon>
        <taxon>Metazoa</taxon>
        <taxon>Ecdysozoa</taxon>
        <taxon>Nematoda</taxon>
        <taxon>Chromadorea</taxon>
        <taxon>Rhabditida</taxon>
        <taxon>Rhabditina</taxon>
        <taxon>Diplogasteromorpha</taxon>
        <taxon>Diplogasteroidea</taxon>
        <taxon>Neodiplogasteridae</taxon>
        <taxon>Pristionchus</taxon>
    </lineage>
</organism>
<keyword evidence="1" id="KW-0472">Membrane</keyword>
<gene>
    <name evidence="2" type="ORF">PFISCL1PPCAC_13826</name>
</gene>
<reference evidence="2" key="1">
    <citation type="submission" date="2023-10" db="EMBL/GenBank/DDBJ databases">
        <title>Genome assembly of Pristionchus species.</title>
        <authorList>
            <person name="Yoshida K."/>
            <person name="Sommer R.J."/>
        </authorList>
    </citation>
    <scope>NUCLEOTIDE SEQUENCE</scope>
    <source>
        <strain evidence="2">RS5133</strain>
    </source>
</reference>
<dbReference type="AlphaFoldDB" id="A0AAV5VVW3"/>
<proteinExistence type="predicted"/>
<keyword evidence="1" id="KW-0812">Transmembrane</keyword>
<evidence type="ECO:0000313" key="3">
    <source>
        <dbReference type="Proteomes" id="UP001432322"/>
    </source>
</evidence>
<name>A0AAV5VVW3_9BILA</name>
<evidence type="ECO:0000313" key="2">
    <source>
        <dbReference type="EMBL" id="GMT22529.1"/>
    </source>
</evidence>